<organism evidence="1 2">
    <name type="scientific">Rapidithrix thailandica</name>
    <dbReference type="NCBI Taxonomy" id="413964"/>
    <lineage>
        <taxon>Bacteria</taxon>
        <taxon>Pseudomonadati</taxon>
        <taxon>Bacteroidota</taxon>
        <taxon>Cytophagia</taxon>
        <taxon>Cytophagales</taxon>
        <taxon>Flammeovirgaceae</taxon>
        <taxon>Rapidithrix</taxon>
    </lineage>
</organism>
<comment type="caution">
    <text evidence="1">The sequence shown here is derived from an EMBL/GenBank/DDBJ whole genome shotgun (WGS) entry which is preliminary data.</text>
</comment>
<dbReference type="EMBL" id="JBDKWZ010000012">
    <property type="protein sequence ID" value="MEN7550088.1"/>
    <property type="molecule type" value="Genomic_DNA"/>
</dbReference>
<dbReference type="Pfam" id="PF18143">
    <property type="entry name" value="HAD_SAK_2"/>
    <property type="match status" value="1"/>
</dbReference>
<dbReference type="Proteomes" id="UP001403385">
    <property type="component" value="Unassembled WGS sequence"/>
</dbReference>
<reference evidence="1 2" key="1">
    <citation type="submission" date="2024-04" db="EMBL/GenBank/DDBJ databases">
        <title>Novel genus in family Flammeovirgaceae.</title>
        <authorList>
            <person name="Nguyen T.H."/>
            <person name="Vuong T.Q."/>
            <person name="Le H."/>
            <person name="Kim S.-G."/>
        </authorList>
    </citation>
    <scope>NUCLEOTIDE SEQUENCE [LARGE SCALE GENOMIC DNA]</scope>
    <source>
        <strain evidence="1 2">JCM 23209</strain>
    </source>
</reference>
<name>A0AAW9S881_9BACT</name>
<dbReference type="AlphaFoldDB" id="A0AAW9S881"/>
<evidence type="ECO:0000313" key="2">
    <source>
        <dbReference type="Proteomes" id="UP001403385"/>
    </source>
</evidence>
<proteinExistence type="predicted"/>
<evidence type="ECO:0000313" key="1">
    <source>
        <dbReference type="EMBL" id="MEN7550088.1"/>
    </source>
</evidence>
<dbReference type="RefSeq" id="WP_346823029.1">
    <property type="nucleotide sequence ID" value="NZ_JBDKWZ010000012.1"/>
</dbReference>
<protein>
    <submittedName>
        <fullName evidence="1">HAD domain-containing protein</fullName>
    </submittedName>
</protein>
<gene>
    <name evidence="1" type="ORF">AAG747_19360</name>
</gene>
<accession>A0AAW9S881</accession>
<sequence length="118" mass="14041">MKNVIILDLDGVLITTPSWKPDEIHIDGYSEFNRNAVRNLNKLLEEVDAELWLSSTKRMNQSLEKFKEIFASRNINKELNEARKRFWMRTDPMIGFNSEKLIENKKKIKTWDNKTNKQ</sequence>
<keyword evidence="2" id="KW-1185">Reference proteome</keyword>